<dbReference type="RefSeq" id="WP_158507279.1">
    <property type="nucleotide sequence ID" value="NZ_BAAAEB010000012.1"/>
</dbReference>
<name>A0A849BCG3_9BURK</name>
<feature type="compositionally biased region" description="Low complexity" evidence="2">
    <location>
        <begin position="229"/>
        <end position="248"/>
    </location>
</feature>
<dbReference type="InterPro" id="IPR019734">
    <property type="entry name" value="TPR_rpt"/>
</dbReference>
<reference evidence="3 4" key="1">
    <citation type="submission" date="2020-05" db="EMBL/GenBank/DDBJ databases">
        <title>MicrobeNet Type strains.</title>
        <authorList>
            <person name="Nicholson A.C."/>
        </authorList>
    </citation>
    <scope>NUCLEOTIDE SEQUENCE [LARGE SCALE GENOMIC DNA]</scope>
    <source>
        <strain evidence="3 4">ATCC 700815</strain>
    </source>
</reference>
<gene>
    <name evidence="3" type="ORF">HLB16_22115</name>
</gene>
<protein>
    <submittedName>
        <fullName evidence="3">Tetratricopeptide repeat protein</fullName>
    </submittedName>
</protein>
<keyword evidence="1" id="KW-0802">TPR repeat</keyword>
<dbReference type="SMART" id="SM00028">
    <property type="entry name" value="TPR"/>
    <property type="match status" value="2"/>
</dbReference>
<dbReference type="AlphaFoldDB" id="A0A849BCG3"/>
<evidence type="ECO:0000256" key="2">
    <source>
        <dbReference type="SAM" id="MobiDB-lite"/>
    </source>
</evidence>
<evidence type="ECO:0000313" key="3">
    <source>
        <dbReference type="EMBL" id="NNH13551.1"/>
    </source>
</evidence>
<dbReference type="PROSITE" id="PS50005">
    <property type="entry name" value="TPR"/>
    <property type="match status" value="1"/>
</dbReference>
<feature type="region of interest" description="Disordered" evidence="2">
    <location>
        <begin position="208"/>
        <end position="248"/>
    </location>
</feature>
<accession>A0A849BCG3</accession>
<dbReference type="Pfam" id="PF14559">
    <property type="entry name" value="TPR_19"/>
    <property type="match status" value="1"/>
</dbReference>
<proteinExistence type="predicted"/>
<dbReference type="Gene3D" id="1.25.40.10">
    <property type="entry name" value="Tetratricopeptide repeat domain"/>
    <property type="match status" value="1"/>
</dbReference>
<dbReference type="InterPro" id="IPR016931">
    <property type="entry name" value="UCP029658_TPR"/>
</dbReference>
<dbReference type="EMBL" id="JABEMD010000052">
    <property type="protein sequence ID" value="NNH13551.1"/>
    <property type="molecule type" value="Genomic_DNA"/>
</dbReference>
<dbReference type="PIRSF" id="PIRSF029658">
    <property type="entry name" value="UCP029658_TPR"/>
    <property type="match status" value="1"/>
</dbReference>
<feature type="repeat" description="TPR" evidence="1">
    <location>
        <begin position="93"/>
        <end position="126"/>
    </location>
</feature>
<organism evidence="3 4">
    <name type="scientific">Cupriavidus gilardii</name>
    <dbReference type="NCBI Taxonomy" id="82541"/>
    <lineage>
        <taxon>Bacteria</taxon>
        <taxon>Pseudomonadati</taxon>
        <taxon>Pseudomonadota</taxon>
        <taxon>Betaproteobacteria</taxon>
        <taxon>Burkholderiales</taxon>
        <taxon>Burkholderiaceae</taxon>
        <taxon>Cupriavidus</taxon>
    </lineage>
</organism>
<dbReference type="InterPro" id="IPR011990">
    <property type="entry name" value="TPR-like_helical_dom_sf"/>
</dbReference>
<evidence type="ECO:0000256" key="1">
    <source>
        <dbReference type="PROSITE-ProRule" id="PRU00339"/>
    </source>
</evidence>
<dbReference type="Proteomes" id="UP000542973">
    <property type="component" value="Unassembled WGS sequence"/>
</dbReference>
<evidence type="ECO:0000313" key="4">
    <source>
        <dbReference type="Proteomes" id="UP000542973"/>
    </source>
</evidence>
<comment type="caution">
    <text evidence="3">The sequence shown here is derived from an EMBL/GenBank/DDBJ whole genome shotgun (WGS) entry which is preliminary data.</text>
</comment>
<sequence>MSKQADAQIALSRLQDKQAQEQYDDRAVYRGLIERMQQQGLYYASLAHLDAYQQRFGDSADVAMLRADALRETEQDEAAAIAYRNLLGSSHAARAYHGLGLLAGRSGDFGEAVTQLEASLSRDPTNALVASDLGYALMRAGQLQQARVPVMQALQLDGANPRIVSNAVVWMLATRQREQATALMERASMSASTRKAIAQEADRIAREAARQERAAARTNGTRPKPHRIALTTAAQPGQAAATNPTSAP</sequence>
<dbReference type="SUPFAM" id="SSF48452">
    <property type="entry name" value="TPR-like"/>
    <property type="match status" value="1"/>
</dbReference>